<dbReference type="InterPro" id="IPR036465">
    <property type="entry name" value="vWFA_dom_sf"/>
</dbReference>
<dbReference type="InterPro" id="IPR028087">
    <property type="entry name" value="Tad_N"/>
</dbReference>
<keyword evidence="1" id="KW-0472">Membrane</keyword>
<dbReference type="AlphaFoldDB" id="A0A4V6RS30"/>
<evidence type="ECO:0000313" key="4">
    <source>
        <dbReference type="Proteomes" id="UP000309450"/>
    </source>
</evidence>
<feature type="transmembrane region" description="Helical" evidence="1">
    <location>
        <begin position="61"/>
        <end position="80"/>
    </location>
</feature>
<dbReference type="Pfam" id="PF13400">
    <property type="entry name" value="Tad"/>
    <property type="match status" value="1"/>
</dbReference>
<proteinExistence type="predicted"/>
<keyword evidence="1" id="KW-0812">Transmembrane</keyword>
<protein>
    <recommendedName>
        <fullName evidence="2">Putative Flp pilus-assembly TadG-like N-terminal domain-containing protein</fullName>
    </recommendedName>
</protein>
<accession>A0A4V6RS30</accession>
<dbReference type="OrthoDB" id="7522752at2"/>
<feature type="domain" description="Putative Flp pilus-assembly TadG-like N-terminal" evidence="2">
    <location>
        <begin position="59"/>
        <end position="105"/>
    </location>
</feature>
<name>A0A4V6RS30_9RHOB</name>
<evidence type="ECO:0000256" key="1">
    <source>
        <dbReference type="SAM" id="Phobius"/>
    </source>
</evidence>
<keyword evidence="4" id="KW-1185">Reference proteome</keyword>
<evidence type="ECO:0000313" key="3">
    <source>
        <dbReference type="EMBL" id="THD84652.1"/>
    </source>
</evidence>
<reference evidence="3 4" key="1">
    <citation type="submission" date="2019-04" db="EMBL/GenBank/DDBJ databases">
        <title>Draft genome sequence of Gemmobacter aestuarii sp. nov.</title>
        <authorList>
            <person name="Hameed A."/>
            <person name="Lin S.-Y."/>
            <person name="Shahina M."/>
            <person name="Lai W.-A."/>
            <person name="Young C.-C."/>
        </authorList>
    </citation>
    <scope>NUCLEOTIDE SEQUENCE [LARGE SCALE GENOMIC DNA]</scope>
    <source>
        <strain evidence="3 4">CC-PW-75</strain>
    </source>
</reference>
<keyword evidence="1" id="KW-1133">Transmembrane helix</keyword>
<evidence type="ECO:0000259" key="2">
    <source>
        <dbReference type="Pfam" id="PF13400"/>
    </source>
</evidence>
<sequence>MQCGQESVRSGAALLQCGMYVIMRLRMRPVDKWNAYQVAGRLRDGIQTEIRRFASDERGTLTAFALMMTFWMIMVGGLAIDVMRHEQIRTRLQQTLDRSILAAASMSQELDPEDVVEDYFAKADLAEALKTVVPYEGLNFRRVVATAELETNPFFLDLKAYSIDSFIAGAAGSAEQSISKVEIALVLDVSRSMTEYADGTPLPRPNRLENLQDAAAEFAQTILGEDPSNTITMSVVPYNAHVNLGPTLFGQYNTTHRFSMGDPRTGFTPASSFCIDLPMSVYNQAELSGSTAYPQGAFFDAYSSTTRNTSYVEVQAPLWRTSSYWQNGVQRTGTFYLNAACQPMAENHVLVHSNDADAVEAHIRRMISMGGTAIDKGIKWGLALLDENSRNEIEGVINAGAAPEMARGRPADYSANDTMKVIVLMTDGENFEGEQINTAYAGSDLSPIWRSNGDGQLSIRHTQNRPSTAGSNEYWAPGVCESAWVWNGRRWVWKDCVTQGIWMPSAYNSGSGVTRLTWAEVWQEARMQWVAWQLYARALGTNNSSRSWWYDATMDDMRSSISVSDRNNGLQTVCALAKQQGVKMFGIAFEAPNNGKTQIRQCADEGGYFEAEGLEIRTAFRSIASQISQLRLTQ</sequence>
<dbReference type="EMBL" id="SSND01000001">
    <property type="protein sequence ID" value="THD84652.1"/>
    <property type="molecule type" value="Genomic_DNA"/>
</dbReference>
<gene>
    <name evidence="3" type="ORF">E7811_02635</name>
</gene>
<dbReference type="SUPFAM" id="SSF53300">
    <property type="entry name" value="vWA-like"/>
    <property type="match status" value="1"/>
</dbReference>
<dbReference type="Gene3D" id="3.40.50.410">
    <property type="entry name" value="von Willebrand factor, type A domain"/>
    <property type="match status" value="1"/>
</dbReference>
<comment type="caution">
    <text evidence="3">The sequence shown here is derived from an EMBL/GenBank/DDBJ whole genome shotgun (WGS) entry which is preliminary data.</text>
</comment>
<dbReference type="Proteomes" id="UP000309450">
    <property type="component" value="Unassembled WGS sequence"/>
</dbReference>
<organism evidence="3 4">
    <name type="scientific">Aliigemmobacter aestuarii</name>
    <dbReference type="NCBI Taxonomy" id="1445661"/>
    <lineage>
        <taxon>Bacteria</taxon>
        <taxon>Pseudomonadati</taxon>
        <taxon>Pseudomonadota</taxon>
        <taxon>Alphaproteobacteria</taxon>
        <taxon>Rhodobacterales</taxon>
        <taxon>Paracoccaceae</taxon>
        <taxon>Aliigemmobacter</taxon>
    </lineage>
</organism>